<keyword evidence="11" id="KW-0966">Cell projection</keyword>
<comment type="similarity">
    <text evidence="1">Belongs to the FlgM family.</text>
</comment>
<protein>
    <recommendedName>
        <fullName evidence="2">Negative regulator of flagellin synthesis</fullName>
    </recommendedName>
    <alternativeName>
        <fullName evidence="8">Anti-sigma-28 factor</fullName>
    </alternativeName>
</protein>
<keyword evidence="3" id="KW-0678">Repressor</keyword>
<evidence type="ECO:0000313" key="11">
    <source>
        <dbReference type="EMBL" id="AIY40268.1"/>
    </source>
</evidence>
<keyword evidence="5" id="KW-0805">Transcription regulation</keyword>
<keyword evidence="12" id="KW-1185">Reference proteome</keyword>
<evidence type="ECO:0000259" key="10">
    <source>
        <dbReference type="Pfam" id="PF04316"/>
    </source>
</evidence>
<dbReference type="SUPFAM" id="SSF101498">
    <property type="entry name" value="Anti-sigma factor FlgM"/>
    <property type="match status" value="1"/>
</dbReference>
<dbReference type="KEGG" id="care:LT85_1110"/>
<gene>
    <name evidence="11" type="ORF">LT85_1110</name>
</gene>
<feature type="compositionally biased region" description="Polar residues" evidence="9">
    <location>
        <begin position="8"/>
        <end position="19"/>
    </location>
</feature>
<dbReference type="GO" id="GO:0044781">
    <property type="term" value="P:bacterial-type flagellum organization"/>
    <property type="evidence" value="ECO:0007669"/>
    <property type="project" value="UniProtKB-KW"/>
</dbReference>
<dbReference type="InterPro" id="IPR035890">
    <property type="entry name" value="Anti-sigma-28_factor_FlgM_sf"/>
</dbReference>
<name>A0A0A1F6G0_9BURK</name>
<evidence type="ECO:0000256" key="5">
    <source>
        <dbReference type="ARBA" id="ARBA00023015"/>
    </source>
</evidence>
<evidence type="ECO:0000256" key="7">
    <source>
        <dbReference type="ARBA" id="ARBA00024739"/>
    </source>
</evidence>
<evidence type="ECO:0000256" key="3">
    <source>
        <dbReference type="ARBA" id="ARBA00022491"/>
    </source>
</evidence>
<keyword evidence="11" id="KW-0969">Cilium</keyword>
<evidence type="ECO:0000313" key="12">
    <source>
        <dbReference type="Proteomes" id="UP000030302"/>
    </source>
</evidence>
<comment type="function">
    <text evidence="7">Responsible for the coupling of flagellin expression to flagellar assembly by preventing expression of the flagellin genes when a component of the middle class of proteins is defective. It negatively regulates flagellar genes by inhibiting the activity of FliA by directly binding to FliA.</text>
</comment>
<sequence>MKIDQPTKPLNSVSNQANVAPNKDSAPRAASTDAAATGVASSASPPMPAALNSLAAQVRQLQTQLLQPGAGDFDAAKVAEIRQAISEGRYQINPEKIADGLLDTVRDLLGKKPS</sequence>
<keyword evidence="4" id="KW-1005">Bacterial flagellum biogenesis</keyword>
<feature type="domain" description="Anti-sigma-28 factor FlgM C-terminal" evidence="10">
    <location>
        <begin position="51"/>
        <end position="103"/>
    </location>
</feature>
<evidence type="ECO:0000256" key="1">
    <source>
        <dbReference type="ARBA" id="ARBA00005322"/>
    </source>
</evidence>
<dbReference type="RefSeq" id="WP_253273673.1">
    <property type="nucleotide sequence ID" value="NZ_CP009962.1"/>
</dbReference>
<dbReference type="InterPro" id="IPR007412">
    <property type="entry name" value="FlgM"/>
</dbReference>
<evidence type="ECO:0000256" key="4">
    <source>
        <dbReference type="ARBA" id="ARBA00022795"/>
    </source>
</evidence>
<dbReference type="HOGENOM" id="CLU_149304_0_2_4"/>
<evidence type="ECO:0000256" key="9">
    <source>
        <dbReference type="SAM" id="MobiDB-lite"/>
    </source>
</evidence>
<feature type="region of interest" description="Disordered" evidence="9">
    <location>
        <begin position="1"/>
        <end position="48"/>
    </location>
</feature>
<dbReference type="Pfam" id="PF04316">
    <property type="entry name" value="FlgM"/>
    <property type="match status" value="1"/>
</dbReference>
<evidence type="ECO:0000256" key="6">
    <source>
        <dbReference type="ARBA" id="ARBA00023163"/>
    </source>
</evidence>
<evidence type="ECO:0000256" key="8">
    <source>
        <dbReference type="ARBA" id="ARBA00030117"/>
    </source>
</evidence>
<proteinExistence type="inferred from homology"/>
<feature type="compositionally biased region" description="Low complexity" evidence="9">
    <location>
        <begin position="27"/>
        <end position="48"/>
    </location>
</feature>
<dbReference type="EMBL" id="CP009962">
    <property type="protein sequence ID" value="AIY40268.1"/>
    <property type="molecule type" value="Genomic_DNA"/>
</dbReference>
<dbReference type="AlphaFoldDB" id="A0A0A1F6G0"/>
<accession>A0A0A1F6G0</accession>
<reference evidence="12" key="1">
    <citation type="journal article" date="2014" name="Soil Biol. Biochem.">
        <title>Structure and function of bacterial communities in ageing soils: Insights from the Mendocino ecological staircase.</title>
        <authorList>
            <person name="Uroz S."/>
            <person name="Tech J.J."/>
            <person name="Sawaya N.A."/>
            <person name="Frey-Klett P."/>
            <person name="Leveau J.H.J."/>
        </authorList>
    </citation>
    <scope>NUCLEOTIDE SEQUENCE [LARGE SCALE GENOMIC DNA]</scope>
    <source>
        <strain evidence="12">Cal35</strain>
    </source>
</reference>
<keyword evidence="11" id="KW-0282">Flagellum</keyword>
<dbReference type="Proteomes" id="UP000030302">
    <property type="component" value="Chromosome"/>
</dbReference>
<evidence type="ECO:0000256" key="2">
    <source>
        <dbReference type="ARBA" id="ARBA00017823"/>
    </source>
</evidence>
<keyword evidence="6" id="KW-0804">Transcription</keyword>
<dbReference type="GO" id="GO:0045892">
    <property type="term" value="P:negative regulation of DNA-templated transcription"/>
    <property type="evidence" value="ECO:0007669"/>
    <property type="project" value="InterPro"/>
</dbReference>
<dbReference type="InterPro" id="IPR031316">
    <property type="entry name" value="FlgM_C"/>
</dbReference>
<dbReference type="STRING" id="279058.LT85_1110"/>
<organism evidence="11 12">
    <name type="scientific">Collimonas arenae</name>
    <dbReference type="NCBI Taxonomy" id="279058"/>
    <lineage>
        <taxon>Bacteria</taxon>
        <taxon>Pseudomonadati</taxon>
        <taxon>Pseudomonadota</taxon>
        <taxon>Betaproteobacteria</taxon>
        <taxon>Burkholderiales</taxon>
        <taxon>Oxalobacteraceae</taxon>
        <taxon>Collimonas</taxon>
    </lineage>
</organism>
<dbReference type="NCBIfam" id="TIGR03824">
    <property type="entry name" value="FlgM_jcvi"/>
    <property type="match status" value="1"/>
</dbReference>